<dbReference type="KEGG" id="bgg:CFK41_14040"/>
<keyword evidence="1" id="KW-0472">Membrane</keyword>
<dbReference type="EMBL" id="CP023564">
    <property type="protein sequence ID" value="ATG56642.1"/>
    <property type="molecule type" value="Genomic_DNA"/>
</dbReference>
<reference evidence="2 3" key="1">
    <citation type="journal article" date="2014" name="Int. J. Syst. Evol. Microbiol.">
        <title>Brachybacterium ginsengisoli sp. nov., isolated from soil of a ginseng field.</title>
        <authorList>
            <person name="Hoang V.A."/>
            <person name="Kim Y.J."/>
            <person name="Nguyen N.L."/>
            <person name="Yang D.C."/>
        </authorList>
    </citation>
    <scope>NUCLEOTIDE SEQUENCE [LARGE SCALE GENOMIC DNA]</scope>
    <source>
        <strain evidence="2 3">DCY80</strain>
    </source>
</reference>
<organism evidence="2 3">
    <name type="scientific">Brachybacterium ginsengisoli</name>
    <dbReference type="NCBI Taxonomy" id="1331682"/>
    <lineage>
        <taxon>Bacteria</taxon>
        <taxon>Bacillati</taxon>
        <taxon>Actinomycetota</taxon>
        <taxon>Actinomycetes</taxon>
        <taxon>Micrococcales</taxon>
        <taxon>Dermabacteraceae</taxon>
        <taxon>Brachybacterium</taxon>
    </lineage>
</organism>
<feature type="transmembrane region" description="Helical" evidence="1">
    <location>
        <begin position="70"/>
        <end position="91"/>
    </location>
</feature>
<feature type="transmembrane region" description="Helical" evidence="1">
    <location>
        <begin position="12"/>
        <end position="31"/>
    </location>
</feature>
<feature type="transmembrane region" description="Helical" evidence="1">
    <location>
        <begin position="116"/>
        <end position="148"/>
    </location>
</feature>
<dbReference type="Proteomes" id="UP000217889">
    <property type="component" value="Chromosome"/>
</dbReference>
<accession>A0A291H2L1</accession>
<evidence type="ECO:0000256" key="1">
    <source>
        <dbReference type="SAM" id="Phobius"/>
    </source>
</evidence>
<dbReference type="RefSeq" id="WP_096801101.1">
    <property type="nucleotide sequence ID" value="NZ_CP023564.1"/>
</dbReference>
<name>A0A291H2L1_9MICO</name>
<keyword evidence="1" id="KW-0812">Transmembrane</keyword>
<proteinExistence type="predicted"/>
<gene>
    <name evidence="2" type="ORF">CFK41_14040</name>
</gene>
<dbReference type="OrthoDB" id="2658663at2"/>
<keyword evidence="1" id="KW-1133">Transmembrane helix</keyword>
<sequence length="156" mass="15817">MTTAPAPARRPLGLSVPAVLGLALLGVPRVILHDLGVLQPGSLANALLVFVPVLLWIGSALLVRVPRPLLTLLVIGAAYGVLLALCHQLLWGASFPGPGPRLGGNLADLPPLAHAIVIRGAAVLSSLVTGVMVGVVCGLVAELAALLLRGAPRTGR</sequence>
<protein>
    <submittedName>
        <fullName evidence="2">Uncharacterized protein</fullName>
    </submittedName>
</protein>
<keyword evidence="3" id="KW-1185">Reference proteome</keyword>
<dbReference type="AlphaFoldDB" id="A0A291H2L1"/>
<evidence type="ECO:0000313" key="3">
    <source>
        <dbReference type="Proteomes" id="UP000217889"/>
    </source>
</evidence>
<feature type="transmembrane region" description="Helical" evidence="1">
    <location>
        <begin position="43"/>
        <end position="63"/>
    </location>
</feature>
<evidence type="ECO:0000313" key="2">
    <source>
        <dbReference type="EMBL" id="ATG56642.1"/>
    </source>
</evidence>